<dbReference type="PANTHER" id="PTHR43132">
    <property type="entry name" value="ARSENICAL RESISTANCE OPERON REPRESSOR ARSR-RELATED"/>
    <property type="match status" value="1"/>
</dbReference>
<dbReference type="Proteomes" id="UP001168540">
    <property type="component" value="Unassembled WGS sequence"/>
</dbReference>
<dbReference type="InterPro" id="IPR001845">
    <property type="entry name" value="HTH_ArsR_DNA-bd_dom"/>
</dbReference>
<dbReference type="PRINTS" id="PR00778">
    <property type="entry name" value="HTHARSR"/>
</dbReference>
<dbReference type="SUPFAM" id="SSF46785">
    <property type="entry name" value="Winged helix' DNA-binding domain"/>
    <property type="match status" value="1"/>
</dbReference>
<dbReference type="InterPro" id="IPR036388">
    <property type="entry name" value="WH-like_DNA-bd_sf"/>
</dbReference>
<dbReference type="Pfam" id="PF01022">
    <property type="entry name" value="HTH_5"/>
    <property type="match status" value="1"/>
</dbReference>
<evidence type="ECO:0000259" key="4">
    <source>
        <dbReference type="PROSITE" id="PS50987"/>
    </source>
</evidence>
<comment type="caution">
    <text evidence="5">The sequence shown here is derived from an EMBL/GenBank/DDBJ whole genome shotgun (WGS) entry which is preliminary data.</text>
</comment>
<dbReference type="InterPro" id="IPR051011">
    <property type="entry name" value="Metal_resp_trans_reg"/>
</dbReference>
<keyword evidence="2" id="KW-0238">DNA-binding</keyword>
<evidence type="ECO:0000256" key="2">
    <source>
        <dbReference type="ARBA" id="ARBA00023125"/>
    </source>
</evidence>
<feature type="domain" description="HTH arsR-type" evidence="4">
    <location>
        <begin position="5"/>
        <end position="99"/>
    </location>
</feature>
<evidence type="ECO:0000256" key="3">
    <source>
        <dbReference type="ARBA" id="ARBA00023163"/>
    </source>
</evidence>
<keyword evidence="3" id="KW-0804">Transcription</keyword>
<evidence type="ECO:0000313" key="6">
    <source>
        <dbReference type="Proteomes" id="UP001168540"/>
    </source>
</evidence>
<evidence type="ECO:0000256" key="1">
    <source>
        <dbReference type="ARBA" id="ARBA00023015"/>
    </source>
</evidence>
<dbReference type="Gene3D" id="1.10.10.10">
    <property type="entry name" value="Winged helix-like DNA-binding domain superfamily/Winged helix DNA-binding domain"/>
    <property type="match status" value="1"/>
</dbReference>
<dbReference type="EMBL" id="JAUEDK010000009">
    <property type="protein sequence ID" value="MDN0074734.1"/>
    <property type="molecule type" value="Genomic_DNA"/>
</dbReference>
<dbReference type="InterPro" id="IPR011991">
    <property type="entry name" value="ArsR-like_HTH"/>
</dbReference>
<dbReference type="SMART" id="SM00418">
    <property type="entry name" value="HTH_ARSR"/>
    <property type="match status" value="1"/>
</dbReference>
<dbReference type="CDD" id="cd00090">
    <property type="entry name" value="HTH_ARSR"/>
    <property type="match status" value="1"/>
</dbReference>
<sequence length="104" mass="11411">MELELLRRHADEAAALLKSLGNADRLLLLCQLVEVERTVSELEELTGIRQPSLSQQLGVLRNEGLVATRRDGKWIYYRIASDEALALLATLHALFCAAPAAEGA</sequence>
<accession>A0ABT7XLR3</accession>
<dbReference type="RefSeq" id="WP_289829309.1">
    <property type="nucleotide sequence ID" value="NZ_JAUEDK010000009.1"/>
</dbReference>
<reference evidence="5" key="1">
    <citation type="submission" date="2023-06" db="EMBL/GenBank/DDBJ databases">
        <authorList>
            <person name="Zhang S."/>
        </authorList>
    </citation>
    <scope>NUCLEOTIDE SEQUENCE</scope>
    <source>
        <strain evidence="5">SG2303</strain>
    </source>
</reference>
<name>A0ABT7XLR3_9NEIS</name>
<keyword evidence="1" id="KW-0805">Transcription regulation</keyword>
<dbReference type="InterPro" id="IPR036390">
    <property type="entry name" value="WH_DNA-bd_sf"/>
</dbReference>
<protein>
    <submittedName>
        <fullName evidence="5">Metalloregulator ArsR/SmtB family transcription factor</fullName>
    </submittedName>
</protein>
<dbReference type="PANTHER" id="PTHR43132:SF2">
    <property type="entry name" value="ARSENICAL RESISTANCE OPERON REPRESSOR ARSR-RELATED"/>
    <property type="match status" value="1"/>
</dbReference>
<dbReference type="PROSITE" id="PS50987">
    <property type="entry name" value="HTH_ARSR_2"/>
    <property type="match status" value="1"/>
</dbReference>
<evidence type="ECO:0000313" key="5">
    <source>
        <dbReference type="EMBL" id="MDN0074734.1"/>
    </source>
</evidence>
<proteinExistence type="predicted"/>
<keyword evidence="6" id="KW-1185">Reference proteome</keyword>
<gene>
    <name evidence="5" type="ORF">QU481_07490</name>
</gene>
<organism evidence="5 6">
    <name type="scientific">Crenobacter oryzisoli</name>
    <dbReference type="NCBI Taxonomy" id="3056844"/>
    <lineage>
        <taxon>Bacteria</taxon>
        <taxon>Pseudomonadati</taxon>
        <taxon>Pseudomonadota</taxon>
        <taxon>Betaproteobacteria</taxon>
        <taxon>Neisseriales</taxon>
        <taxon>Neisseriaceae</taxon>
        <taxon>Crenobacter</taxon>
    </lineage>
</organism>
<dbReference type="NCBIfam" id="NF033788">
    <property type="entry name" value="HTH_metalloreg"/>
    <property type="match status" value="1"/>
</dbReference>